<protein>
    <recommendedName>
        <fullName evidence="3">CopG family transcriptional regulator</fullName>
    </recommendedName>
</protein>
<reference evidence="1 2" key="1">
    <citation type="submission" date="2019-03" db="EMBL/GenBank/DDBJ databases">
        <title>Metabolic reconstructions from genomes of highly enriched 'Candidatus Accumulibacter' and 'Candidatus Competibacter' bioreactor populations.</title>
        <authorList>
            <person name="Annavajhala M.K."/>
            <person name="Welles L."/>
            <person name="Abbas B."/>
            <person name="Sorokin D."/>
            <person name="Park H."/>
            <person name="Van Loosdrecht M."/>
            <person name="Chandran K."/>
        </authorList>
    </citation>
    <scope>NUCLEOTIDE SEQUENCE [LARGE SCALE GENOMIC DNA]</scope>
    <source>
        <strain evidence="1 2">SBR_G</strain>
    </source>
</reference>
<keyword evidence="2" id="KW-1185">Reference proteome</keyword>
<dbReference type="RefSeq" id="WP_169250080.1">
    <property type="nucleotide sequence ID" value="NZ_SPMZ01000064.1"/>
</dbReference>
<accession>A0ABX1TSA9</accession>
<dbReference type="EMBL" id="SPMZ01000064">
    <property type="protein sequence ID" value="NMQ20811.1"/>
    <property type="molecule type" value="Genomic_DNA"/>
</dbReference>
<dbReference type="InterPro" id="IPR010985">
    <property type="entry name" value="Ribbon_hlx_hlx"/>
</dbReference>
<gene>
    <name evidence="1" type="ORF">E4P82_17390</name>
</gene>
<comment type="caution">
    <text evidence="1">The sequence shown here is derived from an EMBL/GenBank/DDBJ whole genome shotgun (WGS) entry which is preliminary data.</text>
</comment>
<evidence type="ECO:0000313" key="1">
    <source>
        <dbReference type="EMBL" id="NMQ20811.1"/>
    </source>
</evidence>
<name>A0ABX1TSA9_9GAMM</name>
<dbReference type="SUPFAM" id="SSF47598">
    <property type="entry name" value="Ribbon-helix-helix"/>
    <property type="match status" value="1"/>
</dbReference>
<proteinExistence type="predicted"/>
<sequence>MTEQEKRKGGGGKLTRSETVTVRLDPKLRYLAELAARKQRRTLSSFIEWAVEDSLRQVMLYQGTGYNNDESISFADEAGKLWDVDEAERFARLAITYPDLLTHQDQEIWKLLNDCYLLLPAKLRDRYTGQLSWDWPILEDQVFPTLRRYWPDLMMSYSEGTAACRQWVQRTQEQVVAGKVYPGFAVHAKQEPEFDDSDIPF</sequence>
<evidence type="ECO:0008006" key="3">
    <source>
        <dbReference type="Google" id="ProtNLM"/>
    </source>
</evidence>
<organism evidence="1 2">
    <name type="scientific">Candidatus Competibacter phosphatis</name>
    <dbReference type="NCBI Taxonomy" id="221280"/>
    <lineage>
        <taxon>Bacteria</taxon>
        <taxon>Pseudomonadati</taxon>
        <taxon>Pseudomonadota</taxon>
        <taxon>Gammaproteobacteria</taxon>
        <taxon>Candidatus Competibacteraceae</taxon>
        <taxon>Candidatus Competibacter</taxon>
    </lineage>
</organism>
<dbReference type="Proteomes" id="UP000760480">
    <property type="component" value="Unassembled WGS sequence"/>
</dbReference>
<evidence type="ECO:0000313" key="2">
    <source>
        <dbReference type="Proteomes" id="UP000760480"/>
    </source>
</evidence>